<dbReference type="Proteomes" id="UP001201812">
    <property type="component" value="Unassembled WGS sequence"/>
</dbReference>
<accession>A0AAD4MIN7</accession>
<dbReference type="EMBL" id="JAKKPZ010000470">
    <property type="protein sequence ID" value="KAI1694792.1"/>
    <property type="molecule type" value="Genomic_DNA"/>
</dbReference>
<gene>
    <name evidence="2" type="ORF">DdX_19934</name>
</gene>
<comment type="caution">
    <text evidence="2">The sequence shown here is derived from an EMBL/GenBank/DDBJ whole genome shotgun (WGS) entry which is preliminary data.</text>
</comment>
<organism evidence="2 3">
    <name type="scientific">Ditylenchus destructor</name>
    <dbReference type="NCBI Taxonomy" id="166010"/>
    <lineage>
        <taxon>Eukaryota</taxon>
        <taxon>Metazoa</taxon>
        <taxon>Ecdysozoa</taxon>
        <taxon>Nematoda</taxon>
        <taxon>Chromadorea</taxon>
        <taxon>Rhabditida</taxon>
        <taxon>Tylenchina</taxon>
        <taxon>Tylenchomorpha</taxon>
        <taxon>Sphaerularioidea</taxon>
        <taxon>Anguinidae</taxon>
        <taxon>Anguininae</taxon>
        <taxon>Ditylenchus</taxon>
    </lineage>
</organism>
<feature type="compositionally biased region" description="Acidic residues" evidence="1">
    <location>
        <begin position="24"/>
        <end position="34"/>
    </location>
</feature>
<proteinExistence type="predicted"/>
<keyword evidence="3" id="KW-1185">Reference proteome</keyword>
<evidence type="ECO:0000313" key="2">
    <source>
        <dbReference type="EMBL" id="KAI1694792.1"/>
    </source>
</evidence>
<evidence type="ECO:0000256" key="1">
    <source>
        <dbReference type="SAM" id="MobiDB-lite"/>
    </source>
</evidence>
<sequence length="81" mass="8998">MSQSRKISSFFTQRPAKRPAAEPIDTDVEIDEPETSGAATPMEVGPSEPDFGTDMNHINYYTLLLPVCTAYYSTAVRKINK</sequence>
<reference evidence="2" key="1">
    <citation type="submission" date="2022-01" db="EMBL/GenBank/DDBJ databases">
        <title>Genome Sequence Resource for Two Populations of Ditylenchus destructor, the Migratory Endoparasitic Phytonematode.</title>
        <authorList>
            <person name="Zhang H."/>
            <person name="Lin R."/>
            <person name="Xie B."/>
        </authorList>
    </citation>
    <scope>NUCLEOTIDE SEQUENCE</scope>
    <source>
        <strain evidence="2">BazhouSP</strain>
    </source>
</reference>
<dbReference type="AlphaFoldDB" id="A0AAD4MIN7"/>
<feature type="region of interest" description="Disordered" evidence="1">
    <location>
        <begin position="1"/>
        <end position="51"/>
    </location>
</feature>
<evidence type="ECO:0000313" key="3">
    <source>
        <dbReference type="Proteomes" id="UP001201812"/>
    </source>
</evidence>
<name>A0AAD4MIN7_9BILA</name>
<feature type="compositionally biased region" description="Polar residues" evidence="1">
    <location>
        <begin position="1"/>
        <end position="12"/>
    </location>
</feature>
<protein>
    <submittedName>
        <fullName evidence="2">Uncharacterized protein</fullName>
    </submittedName>
</protein>